<evidence type="ECO:0000313" key="8">
    <source>
        <dbReference type="Proteomes" id="UP000011185"/>
    </source>
</evidence>
<dbReference type="GO" id="GO:0005694">
    <property type="term" value="C:chromosome"/>
    <property type="evidence" value="ECO:0007669"/>
    <property type="project" value="TreeGrafter"/>
</dbReference>
<feature type="domain" description="FATC" evidence="6">
    <location>
        <begin position="267"/>
        <end position="299"/>
    </location>
</feature>
<dbReference type="STRING" id="72359.L7JZL1"/>
<dbReference type="PROSITE" id="PS51190">
    <property type="entry name" value="FATC"/>
    <property type="match status" value="1"/>
</dbReference>
<comment type="subcellular location">
    <subcellularLocation>
        <location evidence="1">Nucleus</location>
    </subcellularLocation>
</comment>
<evidence type="ECO:0000259" key="5">
    <source>
        <dbReference type="PROSITE" id="PS50290"/>
    </source>
</evidence>
<dbReference type="InterPro" id="IPR036940">
    <property type="entry name" value="PI3/4_kinase_cat_sf"/>
</dbReference>
<dbReference type="PROSITE" id="PS50290">
    <property type="entry name" value="PI3_4_KINASE_3"/>
    <property type="match status" value="1"/>
</dbReference>
<organism evidence="7 8">
    <name type="scientific">Trachipleistophora hominis</name>
    <name type="common">Microsporidian parasite</name>
    <dbReference type="NCBI Taxonomy" id="72359"/>
    <lineage>
        <taxon>Eukaryota</taxon>
        <taxon>Fungi</taxon>
        <taxon>Fungi incertae sedis</taxon>
        <taxon>Microsporidia</taxon>
        <taxon>Pleistophoridae</taxon>
        <taxon>Trachipleistophora</taxon>
    </lineage>
</organism>
<feature type="domain" description="PI3K/PI4K catalytic" evidence="5">
    <location>
        <begin position="7"/>
        <end position="295"/>
    </location>
</feature>
<dbReference type="SUPFAM" id="SSF56112">
    <property type="entry name" value="Protein kinase-like (PK-like)"/>
    <property type="match status" value="1"/>
</dbReference>
<dbReference type="InterPro" id="IPR011009">
    <property type="entry name" value="Kinase-like_dom_sf"/>
</dbReference>
<sequence>MVTITSYDEHIVVFKSLQSPKKITYVDQNGRRRSFLVKANDDLRKDQRVMEVFNLLIKYNLKIRKYVVVPISSKLGIIEWIHGLISLKSICMTGQNKQVATEIFKKYKKKLGKHFSTFNSRTKSVLAGWYNDTYKDPVHWHTAKHCYAKTLAIMSAFGYFIGLGDRHCENILVDTRTGDVVHVDLNLLFGRASMLSVPERVPFRLTKNVRECLGVLRETGKFRLYVRGTIRTIVRFRDVIEANLLAFVYDPVAEIRRPGEMIKTFFSKLEGDDLVDRLIKEAVDDGNLGEMYVGWMPFI</sequence>
<name>L7JZL1_TRAHO</name>
<keyword evidence="8" id="KW-1185">Reference proteome</keyword>
<dbReference type="EMBL" id="JH993866">
    <property type="protein sequence ID" value="ELQ76167.1"/>
    <property type="molecule type" value="Genomic_DNA"/>
</dbReference>
<dbReference type="InterPro" id="IPR000403">
    <property type="entry name" value="PI3/4_kinase_cat_dom"/>
</dbReference>
<dbReference type="SMART" id="SM01343">
    <property type="entry name" value="FATC"/>
    <property type="match status" value="1"/>
</dbReference>
<reference evidence="7 8" key="1">
    <citation type="journal article" date="2012" name="PLoS Pathog.">
        <title>The genome of the obligate intracellular parasite Trachipleistophora hominis: new insights into microsporidian genome dynamics and reductive evolution.</title>
        <authorList>
            <person name="Heinz E."/>
            <person name="Williams T.A."/>
            <person name="Nakjang S."/>
            <person name="Noel C.J."/>
            <person name="Swan D.C."/>
            <person name="Goldberg A.V."/>
            <person name="Harris S.R."/>
            <person name="Weinmaier T."/>
            <person name="Markert S."/>
            <person name="Becher D."/>
            <person name="Bernhardt J."/>
            <person name="Dagan T."/>
            <person name="Hacker C."/>
            <person name="Lucocq J.M."/>
            <person name="Schweder T."/>
            <person name="Rattei T."/>
            <person name="Hall N."/>
            <person name="Hirt R.P."/>
            <person name="Embley T.M."/>
        </authorList>
    </citation>
    <scope>NUCLEOTIDE SEQUENCE [LARGE SCALE GENOMIC DNA]</scope>
</reference>
<dbReference type="GO" id="GO:0000723">
    <property type="term" value="P:telomere maintenance"/>
    <property type="evidence" value="ECO:0007669"/>
    <property type="project" value="TreeGrafter"/>
</dbReference>
<keyword evidence="7" id="KW-0808">Transferase</keyword>
<evidence type="ECO:0000256" key="1">
    <source>
        <dbReference type="ARBA" id="ARBA00004123"/>
    </source>
</evidence>
<dbReference type="InterPro" id="IPR050517">
    <property type="entry name" value="DDR_Repair_Kinase"/>
</dbReference>
<keyword evidence="7" id="KW-0418">Kinase</keyword>
<dbReference type="InterPro" id="IPR003152">
    <property type="entry name" value="FATC_dom"/>
</dbReference>
<dbReference type="Pfam" id="PF02260">
    <property type="entry name" value="FATC"/>
    <property type="match status" value="1"/>
</dbReference>
<dbReference type="GO" id="GO:0006281">
    <property type="term" value="P:DNA repair"/>
    <property type="evidence" value="ECO:0007669"/>
    <property type="project" value="TreeGrafter"/>
</dbReference>
<dbReference type="PANTHER" id="PTHR11139">
    <property type="entry name" value="ATAXIA TELANGIECTASIA MUTATED ATM -RELATED"/>
    <property type="match status" value="1"/>
</dbReference>
<dbReference type="Proteomes" id="UP000011185">
    <property type="component" value="Unassembled WGS sequence"/>
</dbReference>
<dbReference type="SMART" id="SM00146">
    <property type="entry name" value="PI3Kc"/>
    <property type="match status" value="1"/>
</dbReference>
<protein>
    <submittedName>
        <fullName evidence="7">Protein kinase of the PI-3 kinase family</fullName>
        <ecNumber evidence="7">2.7.11.1</ecNumber>
    </submittedName>
</protein>
<evidence type="ECO:0000259" key="6">
    <source>
        <dbReference type="PROSITE" id="PS51190"/>
    </source>
</evidence>
<dbReference type="GO" id="GO:0000077">
    <property type="term" value="P:DNA damage checkpoint signaling"/>
    <property type="evidence" value="ECO:0007669"/>
    <property type="project" value="TreeGrafter"/>
</dbReference>
<dbReference type="OrthoDB" id="381190at2759"/>
<dbReference type="VEuPathDB" id="MicrosporidiaDB:THOM_0864"/>
<dbReference type="GO" id="GO:0005634">
    <property type="term" value="C:nucleus"/>
    <property type="evidence" value="ECO:0007669"/>
    <property type="project" value="UniProtKB-SubCell"/>
</dbReference>
<evidence type="ECO:0000256" key="3">
    <source>
        <dbReference type="ARBA" id="ARBA00022763"/>
    </source>
</evidence>
<accession>L7JZL1</accession>
<dbReference type="OMA" id="CARRRTY"/>
<proteinExistence type="predicted"/>
<dbReference type="Pfam" id="PF00454">
    <property type="entry name" value="PI3_PI4_kinase"/>
    <property type="match status" value="1"/>
</dbReference>
<dbReference type="AlphaFoldDB" id="L7JZL1"/>
<dbReference type="InParanoid" id="L7JZL1"/>
<dbReference type="Gene3D" id="3.30.1010.10">
    <property type="entry name" value="Phosphatidylinositol 3-kinase Catalytic Subunit, Chain A, domain 4"/>
    <property type="match status" value="1"/>
</dbReference>
<keyword evidence="3" id="KW-0227">DNA damage</keyword>
<dbReference type="HOGENOM" id="CLU_000178_9_0_1"/>
<dbReference type="Gene3D" id="1.10.1070.11">
    <property type="entry name" value="Phosphatidylinositol 3-/4-kinase, catalytic domain"/>
    <property type="match status" value="1"/>
</dbReference>
<keyword evidence="4" id="KW-0539">Nucleus</keyword>
<evidence type="ECO:0000256" key="2">
    <source>
        <dbReference type="ARBA" id="ARBA00022527"/>
    </source>
</evidence>
<dbReference type="EC" id="2.7.11.1" evidence="7"/>
<evidence type="ECO:0000313" key="7">
    <source>
        <dbReference type="EMBL" id="ELQ76167.1"/>
    </source>
</evidence>
<dbReference type="GO" id="GO:0004674">
    <property type="term" value="F:protein serine/threonine kinase activity"/>
    <property type="evidence" value="ECO:0007669"/>
    <property type="project" value="UniProtKB-KW"/>
</dbReference>
<evidence type="ECO:0000256" key="4">
    <source>
        <dbReference type="ARBA" id="ARBA00023242"/>
    </source>
</evidence>
<keyword evidence="2" id="KW-0723">Serine/threonine-protein kinase</keyword>
<gene>
    <name evidence="7" type="ORF">THOM_0864</name>
</gene>
<dbReference type="PANTHER" id="PTHR11139:SF69">
    <property type="entry name" value="SERINE_THREONINE-PROTEIN KINASE ATR"/>
    <property type="match status" value="1"/>
</dbReference>